<accession>A0ACB9SHE7</accession>
<evidence type="ECO:0000313" key="2">
    <source>
        <dbReference type="Proteomes" id="UP001057402"/>
    </source>
</evidence>
<protein>
    <submittedName>
        <fullName evidence="1">Uncharacterized protein</fullName>
    </submittedName>
</protein>
<dbReference type="Proteomes" id="UP001057402">
    <property type="component" value="Chromosome 1"/>
</dbReference>
<evidence type="ECO:0000313" key="1">
    <source>
        <dbReference type="EMBL" id="KAI4387622.1"/>
    </source>
</evidence>
<dbReference type="EMBL" id="CM042880">
    <property type="protein sequence ID" value="KAI4387622.1"/>
    <property type="molecule type" value="Genomic_DNA"/>
</dbReference>
<keyword evidence="2" id="KW-1185">Reference proteome</keyword>
<gene>
    <name evidence="1" type="ORF">MLD38_000043</name>
</gene>
<name>A0ACB9SHE7_9MYRT</name>
<comment type="caution">
    <text evidence="1">The sequence shown here is derived from an EMBL/GenBank/DDBJ whole genome shotgun (WGS) entry which is preliminary data.</text>
</comment>
<sequence>MSTKSSNIASEEGEKTAGDSLSQPVSNEVPLISSFPLPLRLLLFFLVLSTSSVVYLPGPVKASSFSPPDLLHSPLPSALSGRKSQFTSSSALDQNVVPNRGKGLIFSVVCHVLNHVVKHVSRELFGACLGKSSCDSASFG</sequence>
<reference evidence="2" key="1">
    <citation type="journal article" date="2023" name="Front. Plant Sci.">
        <title>Chromosomal-level genome assembly of Melastoma candidum provides insights into trichome evolution.</title>
        <authorList>
            <person name="Zhong Y."/>
            <person name="Wu W."/>
            <person name="Sun C."/>
            <person name="Zou P."/>
            <person name="Liu Y."/>
            <person name="Dai S."/>
            <person name="Zhou R."/>
        </authorList>
    </citation>
    <scope>NUCLEOTIDE SEQUENCE [LARGE SCALE GENOMIC DNA]</scope>
</reference>
<proteinExistence type="predicted"/>
<organism evidence="1 2">
    <name type="scientific">Melastoma candidum</name>
    <dbReference type="NCBI Taxonomy" id="119954"/>
    <lineage>
        <taxon>Eukaryota</taxon>
        <taxon>Viridiplantae</taxon>
        <taxon>Streptophyta</taxon>
        <taxon>Embryophyta</taxon>
        <taxon>Tracheophyta</taxon>
        <taxon>Spermatophyta</taxon>
        <taxon>Magnoliopsida</taxon>
        <taxon>eudicotyledons</taxon>
        <taxon>Gunneridae</taxon>
        <taxon>Pentapetalae</taxon>
        <taxon>rosids</taxon>
        <taxon>malvids</taxon>
        <taxon>Myrtales</taxon>
        <taxon>Melastomataceae</taxon>
        <taxon>Melastomatoideae</taxon>
        <taxon>Melastomateae</taxon>
        <taxon>Melastoma</taxon>
    </lineage>
</organism>